<feature type="active site" description="Nucleophile" evidence="3">
    <location>
        <position position="32"/>
    </location>
</feature>
<gene>
    <name evidence="6" type="ORF">AYY17_05175</name>
</gene>
<dbReference type="InterPro" id="IPR017186">
    <property type="entry name" value="Lipase_autotranspt_EstA"/>
</dbReference>
<dbReference type="AlphaFoldDB" id="A0A1B8HE86"/>
<feature type="active site" evidence="3">
    <location>
        <position position="342"/>
    </location>
</feature>
<dbReference type="STRING" id="368603.AYY16_07145"/>
<dbReference type="PIRSF" id="PIRSF037375">
    <property type="entry name" value="Autotrns_EstA"/>
    <property type="match status" value="1"/>
</dbReference>
<dbReference type="GO" id="GO:0016788">
    <property type="term" value="F:hydrolase activity, acting on ester bonds"/>
    <property type="evidence" value="ECO:0007669"/>
    <property type="project" value="InterPro"/>
</dbReference>
<evidence type="ECO:0000313" key="6">
    <source>
        <dbReference type="EMBL" id="OBU07393.1"/>
    </source>
</evidence>
<dbReference type="Pfam" id="PF03797">
    <property type="entry name" value="Autotransporter"/>
    <property type="match status" value="1"/>
</dbReference>
<reference evidence="6 7" key="1">
    <citation type="submission" date="2016-06" db="EMBL/GenBank/DDBJ databases">
        <authorList>
            <person name="Kjaerup R.B."/>
            <person name="Dalgaard T.S."/>
            <person name="Juul-Madsen H.R."/>
        </authorList>
    </citation>
    <scope>NUCLEOTIDE SEQUENCE [LARGE SCALE GENOMIC DNA]</scope>
    <source>
        <strain evidence="6 7">GCSL-Mp3</strain>
    </source>
</reference>
<evidence type="ECO:0000256" key="3">
    <source>
        <dbReference type="PIRSR" id="PIRSR037375-1"/>
    </source>
</evidence>
<dbReference type="Pfam" id="PF00657">
    <property type="entry name" value="Lipase_GDSL"/>
    <property type="match status" value="1"/>
</dbReference>
<keyword evidence="2 4" id="KW-0732">Signal</keyword>
<dbReference type="InterPro" id="IPR006315">
    <property type="entry name" value="OM_autotransptr_brl_dom"/>
</dbReference>
<dbReference type="SUPFAM" id="SSF52266">
    <property type="entry name" value="SGNH hydrolase"/>
    <property type="match status" value="1"/>
</dbReference>
<evidence type="ECO:0000256" key="4">
    <source>
        <dbReference type="SAM" id="SignalP"/>
    </source>
</evidence>
<dbReference type="NCBIfam" id="TIGR01414">
    <property type="entry name" value="autotrans_barl"/>
    <property type="match status" value="1"/>
</dbReference>
<dbReference type="InterPro" id="IPR005546">
    <property type="entry name" value="Autotransporte_beta"/>
</dbReference>
<comment type="similarity">
    <text evidence="1">Belongs to the 'GDSL' lipolytic enzyme family.</text>
</comment>
<feature type="signal peptide" evidence="4">
    <location>
        <begin position="1"/>
        <end position="22"/>
    </location>
</feature>
<feature type="chain" id="PRO_5008609566" evidence="4">
    <location>
        <begin position="23"/>
        <end position="671"/>
    </location>
</feature>
<evidence type="ECO:0000256" key="1">
    <source>
        <dbReference type="ARBA" id="ARBA00008668"/>
    </source>
</evidence>
<dbReference type="EMBL" id="LZEX01000012">
    <property type="protein sequence ID" value="OBU07393.1"/>
    <property type="molecule type" value="Genomic_DNA"/>
</dbReference>
<feature type="domain" description="Autotransporter" evidence="5">
    <location>
        <begin position="394"/>
        <end position="671"/>
    </location>
</feature>
<evidence type="ECO:0000313" key="7">
    <source>
        <dbReference type="Proteomes" id="UP000092247"/>
    </source>
</evidence>
<dbReference type="PROSITE" id="PS51208">
    <property type="entry name" value="AUTOTRANSPORTER"/>
    <property type="match status" value="1"/>
</dbReference>
<dbReference type="PANTHER" id="PTHR45642">
    <property type="entry name" value="GDSL ESTERASE/LIPASE EXL3"/>
    <property type="match status" value="1"/>
</dbReference>
<dbReference type="SUPFAM" id="SSF103515">
    <property type="entry name" value="Autotransporter"/>
    <property type="match status" value="1"/>
</dbReference>
<proteinExistence type="inferred from homology"/>
<accession>A0A1B8HE86</accession>
<protein>
    <submittedName>
        <fullName evidence="6">Autotransporter outer membrane beta-barrel domain-containing protein</fullName>
    </submittedName>
</protein>
<dbReference type="PANTHER" id="PTHR45642:SF139">
    <property type="entry name" value="SGNH HYDROLASE-TYPE ESTERASE DOMAIN-CONTAINING PROTEIN"/>
    <property type="match status" value="1"/>
</dbReference>
<dbReference type="SMART" id="SM00869">
    <property type="entry name" value="Autotransporter"/>
    <property type="match status" value="1"/>
</dbReference>
<dbReference type="InterPro" id="IPR001087">
    <property type="entry name" value="GDSL"/>
</dbReference>
<feature type="active site" evidence="3">
    <location>
        <position position="339"/>
    </location>
</feature>
<dbReference type="RefSeq" id="WP_067423451.1">
    <property type="nucleotide sequence ID" value="NZ_LZEX01000012.1"/>
</dbReference>
<comment type="caution">
    <text evidence="6">The sequence shown here is derived from an EMBL/GenBank/DDBJ whole genome shotgun (WGS) entry which is preliminary data.</text>
</comment>
<dbReference type="GO" id="GO:0019867">
    <property type="term" value="C:outer membrane"/>
    <property type="evidence" value="ECO:0007669"/>
    <property type="project" value="InterPro"/>
</dbReference>
<dbReference type="InterPro" id="IPR050592">
    <property type="entry name" value="GDSL_lipolytic_enzyme"/>
</dbReference>
<dbReference type="InterPro" id="IPR036709">
    <property type="entry name" value="Autotransporte_beta_dom_sf"/>
</dbReference>
<evidence type="ECO:0000256" key="2">
    <source>
        <dbReference type="ARBA" id="ARBA00022729"/>
    </source>
</evidence>
<dbReference type="InterPro" id="IPR036514">
    <property type="entry name" value="SGNH_hydro_sf"/>
</dbReference>
<dbReference type="Gene3D" id="2.40.128.130">
    <property type="entry name" value="Autotransporter beta-domain"/>
    <property type="match status" value="1"/>
</dbReference>
<organism evidence="6 7">
    <name type="scientific">Morganella psychrotolerans</name>
    <dbReference type="NCBI Taxonomy" id="368603"/>
    <lineage>
        <taxon>Bacteria</taxon>
        <taxon>Pseudomonadati</taxon>
        <taxon>Pseudomonadota</taxon>
        <taxon>Gammaproteobacteria</taxon>
        <taxon>Enterobacterales</taxon>
        <taxon>Morganellaceae</taxon>
        <taxon>Morganella</taxon>
    </lineage>
</organism>
<dbReference type="Proteomes" id="UP000092247">
    <property type="component" value="Unassembled WGS sequence"/>
</dbReference>
<sequence>MRRNFLCCTAAALILSGSNAFAFDNFTVIGDSMSDGGNRGNDSRYLAGSYSKLYNEVLSEYYVNKALIPSNFGGENYAEGGATADKLSLPTIRTSDQQIDFYLSRNGGHANKNGLYILWIGANDISHNVLSAVKRFDLHGLLHKGNEYLISPSADLSVASAKKLLDAGAGYVVVPSIPKAGLSPWTSVSIFSFMEDALGDKFDSQRLYKEMNDELKNKGEISNEEQRQEYIVNAFKTVLDKNGVPVPRSIVKFYQKVITDTENRITSQFNYSVDKGLAKLNGNIIRADVEKLFDEIMFSGKEYGFDDVLVPVCQIGIRSFHCKEGVKTFHDDKVYLFSDWFHPSNEGHAVIAQYIASVIDAPYYATSLSKSLENVNYTHRLFLDGQLQSLRKNISDNKFNVFGGYSGRYKSSQGNRFDLDGKDTNNDLNLGFSVRTSSMLAYGGMVSISDGNFKVNDQYQYDYNGKVVSLFMQVSAENGLWGNINTSYGDMKLDDIERKIQLGKATRKEKGKTDANSFGVAVNAGYDYKITENITTGPVIGYQYDKYKVDGYRENSDTSTAMHFGSQKQERNIVSGGWGISTQSLPVNPYFEIKYNHNLSDKPMSVKGAVNSTDTSFTRTGIESKDSWVSAKLGASAALTENLNVFGVVNYNQESNHSNSVNYSVGLNYSF</sequence>
<evidence type="ECO:0000259" key="5">
    <source>
        <dbReference type="PROSITE" id="PS51208"/>
    </source>
</evidence>
<dbReference type="Gene3D" id="3.40.50.1110">
    <property type="entry name" value="SGNH hydrolase"/>
    <property type="match status" value="1"/>
</dbReference>
<name>A0A1B8HE86_9GAMM</name>